<sequence>MILSLYVDDLIITGNNEAMIADFKKHMKQEFEMTDLGLMNFFLGLEVKQTREGIYITQRKYAEAILKRFKMDKCKVMSTPLAINEKLSKEDGAEKADPSTYRGIVGCFLLSRFMQSPSQLHHSAAKRVLRYLKGTKELGIWYKPTKTSELVGYSDSDWGGSIDDMKSTSGYAFTLGSGIFSWQSQKQDNVAQSTAEAEYIAACAAVNQAIWLRKVLKYMGKEQFTSTRLLCDSMYVIAIAKNPACHKRTKHFKIKYHFVRASQREGEINLEYCPTQEQLADIFTKAWPKQKFEELRSKLGMPELSVKEEC</sequence>
<evidence type="ECO:0000259" key="1">
    <source>
        <dbReference type="Pfam" id="PF07727"/>
    </source>
</evidence>
<dbReference type="Pfam" id="PF07727">
    <property type="entry name" value="RVT_2"/>
    <property type="match status" value="1"/>
</dbReference>
<accession>A0AAW1M458</accession>
<reference evidence="2" key="1">
    <citation type="submission" date="2024-03" db="EMBL/GenBank/DDBJ databases">
        <title>WGS assembly of Saponaria officinalis var. Norfolk2.</title>
        <authorList>
            <person name="Jenkins J."/>
            <person name="Shu S."/>
            <person name="Grimwood J."/>
            <person name="Barry K."/>
            <person name="Goodstein D."/>
            <person name="Schmutz J."/>
            <person name="Leebens-Mack J."/>
            <person name="Osbourn A."/>
        </authorList>
    </citation>
    <scope>NUCLEOTIDE SEQUENCE [LARGE SCALE GENOMIC DNA]</scope>
    <source>
        <strain evidence="2">JIC</strain>
    </source>
</reference>
<dbReference type="InterPro" id="IPR013103">
    <property type="entry name" value="RVT_2"/>
</dbReference>
<evidence type="ECO:0000313" key="2">
    <source>
        <dbReference type="EMBL" id="KAK9740342.1"/>
    </source>
</evidence>
<feature type="domain" description="Reverse transcriptase Ty1/copia-type" evidence="1">
    <location>
        <begin position="1"/>
        <end position="81"/>
    </location>
</feature>
<dbReference type="PANTHER" id="PTHR11439">
    <property type="entry name" value="GAG-POL-RELATED RETROTRANSPOSON"/>
    <property type="match status" value="1"/>
</dbReference>
<protein>
    <recommendedName>
        <fullName evidence="1">Reverse transcriptase Ty1/copia-type domain-containing protein</fullName>
    </recommendedName>
</protein>
<dbReference type="PANTHER" id="PTHR11439:SF483">
    <property type="entry name" value="PEPTIDE SYNTHASE GLIP-LIKE, PUTATIVE (AFU_ORTHOLOGUE AFUA_3G12920)-RELATED"/>
    <property type="match status" value="1"/>
</dbReference>
<keyword evidence="3" id="KW-1185">Reference proteome</keyword>
<name>A0AAW1M458_SAPOF</name>
<gene>
    <name evidence="2" type="ORF">RND81_03G027900</name>
</gene>
<dbReference type="Proteomes" id="UP001443914">
    <property type="component" value="Unassembled WGS sequence"/>
</dbReference>
<dbReference type="InterPro" id="IPR043502">
    <property type="entry name" value="DNA/RNA_pol_sf"/>
</dbReference>
<evidence type="ECO:0000313" key="3">
    <source>
        <dbReference type="Proteomes" id="UP001443914"/>
    </source>
</evidence>
<dbReference type="EMBL" id="JBDFQZ010000003">
    <property type="protein sequence ID" value="KAK9740342.1"/>
    <property type="molecule type" value="Genomic_DNA"/>
</dbReference>
<dbReference type="AlphaFoldDB" id="A0AAW1M458"/>
<proteinExistence type="predicted"/>
<comment type="caution">
    <text evidence="2">The sequence shown here is derived from an EMBL/GenBank/DDBJ whole genome shotgun (WGS) entry which is preliminary data.</text>
</comment>
<dbReference type="SUPFAM" id="SSF56672">
    <property type="entry name" value="DNA/RNA polymerases"/>
    <property type="match status" value="1"/>
</dbReference>
<organism evidence="2 3">
    <name type="scientific">Saponaria officinalis</name>
    <name type="common">Common soapwort</name>
    <name type="synonym">Lychnis saponaria</name>
    <dbReference type="NCBI Taxonomy" id="3572"/>
    <lineage>
        <taxon>Eukaryota</taxon>
        <taxon>Viridiplantae</taxon>
        <taxon>Streptophyta</taxon>
        <taxon>Embryophyta</taxon>
        <taxon>Tracheophyta</taxon>
        <taxon>Spermatophyta</taxon>
        <taxon>Magnoliopsida</taxon>
        <taxon>eudicotyledons</taxon>
        <taxon>Gunneridae</taxon>
        <taxon>Pentapetalae</taxon>
        <taxon>Caryophyllales</taxon>
        <taxon>Caryophyllaceae</taxon>
        <taxon>Caryophylleae</taxon>
        <taxon>Saponaria</taxon>
    </lineage>
</organism>
<dbReference type="CDD" id="cd09272">
    <property type="entry name" value="RNase_HI_RT_Ty1"/>
    <property type="match status" value="1"/>
</dbReference>